<keyword evidence="4" id="KW-1185">Reference proteome</keyword>
<evidence type="ECO:0000259" key="2">
    <source>
        <dbReference type="PROSITE" id="PS50004"/>
    </source>
</evidence>
<dbReference type="PANTHER" id="PTHR47052:SF3">
    <property type="entry name" value="INGRESSION PROTEIN 1"/>
    <property type="match status" value="1"/>
</dbReference>
<gene>
    <name evidence="3" type="ORF">MOBT1_002362</name>
</gene>
<dbReference type="SUPFAM" id="SSF49562">
    <property type="entry name" value="C2 domain (Calcium/lipid-binding domain, CaLB)"/>
    <property type="match status" value="1"/>
</dbReference>
<reference evidence="3" key="1">
    <citation type="submission" date="2023-03" db="EMBL/GenBank/DDBJ databases">
        <title>Mating type loci evolution in Malassezia.</title>
        <authorList>
            <person name="Coelho M.A."/>
        </authorList>
    </citation>
    <scope>NUCLEOTIDE SEQUENCE</scope>
    <source>
        <strain evidence="3">CBS 7876</strain>
    </source>
</reference>
<feature type="domain" description="C2" evidence="2">
    <location>
        <begin position="1"/>
        <end position="115"/>
    </location>
</feature>
<dbReference type="SMART" id="SM00239">
    <property type="entry name" value="C2"/>
    <property type="match status" value="1"/>
</dbReference>
<evidence type="ECO:0000313" key="4">
    <source>
        <dbReference type="Proteomes" id="UP001214603"/>
    </source>
</evidence>
<dbReference type="InterPro" id="IPR000008">
    <property type="entry name" value="C2_dom"/>
</dbReference>
<feature type="compositionally biased region" description="Low complexity" evidence="1">
    <location>
        <begin position="265"/>
        <end position="302"/>
    </location>
</feature>
<dbReference type="Proteomes" id="UP001214603">
    <property type="component" value="Chromosome 5"/>
</dbReference>
<feature type="region of interest" description="Disordered" evidence="1">
    <location>
        <begin position="168"/>
        <end position="203"/>
    </location>
</feature>
<evidence type="ECO:0000313" key="3">
    <source>
        <dbReference type="EMBL" id="WFD03669.1"/>
    </source>
</evidence>
<dbReference type="PANTHER" id="PTHR47052">
    <property type="entry name" value="CONSERVED SERINE PROLINE-RICH PROTEIN (AFU_ORTHOLOGUE AFUA_2G01790)"/>
    <property type="match status" value="1"/>
</dbReference>
<dbReference type="AlphaFoldDB" id="A0AAF0E104"/>
<dbReference type="EMBL" id="CP119938">
    <property type="protein sequence ID" value="WFD03669.1"/>
    <property type="molecule type" value="Genomic_DNA"/>
</dbReference>
<proteinExistence type="predicted"/>
<dbReference type="PROSITE" id="PS50004">
    <property type="entry name" value="C2"/>
    <property type="match status" value="1"/>
</dbReference>
<dbReference type="InterPro" id="IPR052981">
    <property type="entry name" value="Ingression_C2_domain"/>
</dbReference>
<dbReference type="InterPro" id="IPR037791">
    <property type="entry name" value="C2_fungal_Inn1"/>
</dbReference>
<name>A0AAF0E104_9BASI</name>
<accession>A0AAF0E104</accession>
<evidence type="ECO:0000256" key="1">
    <source>
        <dbReference type="SAM" id="MobiDB-lite"/>
    </source>
</evidence>
<feature type="compositionally biased region" description="Polar residues" evidence="1">
    <location>
        <begin position="530"/>
        <end position="549"/>
    </location>
</feature>
<organism evidence="3 4">
    <name type="scientific">Malassezia obtusa</name>
    <dbReference type="NCBI Taxonomy" id="76774"/>
    <lineage>
        <taxon>Eukaryota</taxon>
        <taxon>Fungi</taxon>
        <taxon>Dikarya</taxon>
        <taxon>Basidiomycota</taxon>
        <taxon>Ustilaginomycotina</taxon>
        <taxon>Malasseziomycetes</taxon>
        <taxon>Malasseziales</taxon>
        <taxon>Malasseziaceae</taxon>
        <taxon>Malassezia</taxon>
    </lineage>
</organism>
<feature type="region of interest" description="Disordered" evidence="1">
    <location>
        <begin position="245"/>
        <end position="411"/>
    </location>
</feature>
<feature type="compositionally biased region" description="Low complexity" evidence="1">
    <location>
        <begin position="477"/>
        <end position="499"/>
    </location>
</feature>
<feature type="compositionally biased region" description="Pro residues" evidence="1">
    <location>
        <begin position="254"/>
        <end position="264"/>
    </location>
</feature>
<dbReference type="InterPro" id="IPR035892">
    <property type="entry name" value="C2_domain_sf"/>
</dbReference>
<dbReference type="Gene3D" id="2.60.40.150">
    <property type="entry name" value="C2 domain"/>
    <property type="match status" value="1"/>
</dbReference>
<feature type="compositionally biased region" description="Pro residues" evidence="1">
    <location>
        <begin position="556"/>
        <end position="579"/>
    </location>
</feature>
<dbReference type="CDD" id="cd08681">
    <property type="entry name" value="C2_fungal_Inn1p-like"/>
    <property type="match status" value="1"/>
</dbReference>
<sequence length="595" mass="61806">MAPRHRGTLVCVVLKAKNLPNKRSIGKQDPYAELRVGHSTQRTKADRRGGQQPLWDAQLHFEIYDALQHILAPETTAGHTLAIACYAEDKECELIGEATVPLDHVLQHGEHDLWIPLARNERYAGEVYVELTFYSLQLPLYGALGHGRPSAPAALAAHPQHGTLPVGTAARTTSTSHTLPHAHTQRNTSQELPRTLQVGHSPPVHAYTPPYAPHALRHASAATITPERPGTAPQRAWTVDTPEWTRAGLGTAGSPPPPPAPPPRRTASGTPPGAGAPRPGAASPSTSRPSAASPPYTRSPARATPPAPTHTRSQSTPGFAALPRSPGAHGLSPIASPPSMPRSGSTPWLAHRSMSAQWLPPLAADDSTSSAGAPDMLSQWNEATDTSTDDDASTDASASRSRSISRPHTVTTRAEVLEAAAAAMASPHASTMSAHEAIYGTHALADTSRPLPSPASVSGSIRRPLPRPTTRSDSFVTSSADASDPPPAAAAAAAAAAATAPPPRTSTPGALPVRPPVMRASTPVRADSPVSVSSPLASMPPITSMSSLAASIPRTSTPPAPTEPPPAYSETPPPPPLPPRRAATTPPGPPAVPPK</sequence>
<feature type="compositionally biased region" description="Pro residues" evidence="1">
    <location>
        <begin position="586"/>
        <end position="595"/>
    </location>
</feature>
<feature type="region of interest" description="Disordered" evidence="1">
    <location>
        <begin position="445"/>
        <end position="595"/>
    </location>
</feature>
<dbReference type="Pfam" id="PF00168">
    <property type="entry name" value="C2"/>
    <property type="match status" value="1"/>
</dbReference>
<protein>
    <recommendedName>
        <fullName evidence="2">C2 domain-containing protein</fullName>
    </recommendedName>
</protein>